<protein>
    <submittedName>
        <fullName evidence="2">Signal peptide and transmembrane protein</fullName>
    </submittedName>
</protein>
<dbReference type="EMBL" id="LECT01000035">
    <property type="protein sequence ID" value="KLU03600.1"/>
    <property type="molecule type" value="Genomic_DNA"/>
</dbReference>
<name>A0A0J1BA52_RHOIS</name>
<keyword evidence="1 2" id="KW-0812">Transmembrane</keyword>
<evidence type="ECO:0000313" key="2">
    <source>
        <dbReference type="EMBL" id="KLU03600.1"/>
    </source>
</evidence>
<dbReference type="SUPFAM" id="SSF55008">
    <property type="entry name" value="HMA, heavy metal-associated domain"/>
    <property type="match status" value="1"/>
</dbReference>
<dbReference type="AlphaFoldDB" id="A0A0J1BA52"/>
<keyword evidence="3" id="KW-1185">Reference proteome</keyword>
<keyword evidence="1" id="KW-1133">Transmembrane helix</keyword>
<dbReference type="GO" id="GO:0046872">
    <property type="term" value="F:metal ion binding"/>
    <property type="evidence" value="ECO:0007669"/>
    <property type="project" value="InterPro"/>
</dbReference>
<dbReference type="InterPro" id="IPR036163">
    <property type="entry name" value="HMA_dom_sf"/>
</dbReference>
<feature type="transmembrane region" description="Helical" evidence="1">
    <location>
        <begin position="21"/>
        <end position="40"/>
    </location>
</feature>
<dbReference type="Proteomes" id="UP000036367">
    <property type="component" value="Unassembled WGS sequence"/>
</dbReference>
<proteinExistence type="predicted"/>
<dbReference type="PATRIC" id="fig|595434.4.peg.4167"/>
<dbReference type="STRING" id="595434.RISK_004391"/>
<gene>
    <name evidence="2" type="ORF">RISK_004391</name>
</gene>
<evidence type="ECO:0000256" key="1">
    <source>
        <dbReference type="SAM" id="Phobius"/>
    </source>
</evidence>
<dbReference type="Gene3D" id="3.30.70.100">
    <property type="match status" value="1"/>
</dbReference>
<reference evidence="2" key="1">
    <citation type="submission" date="2015-05" db="EMBL/GenBank/DDBJ databases">
        <title>Permanent draft genome of Rhodopirellula islandicus K833.</title>
        <authorList>
            <person name="Kizina J."/>
            <person name="Richter M."/>
            <person name="Glockner F.O."/>
            <person name="Harder J."/>
        </authorList>
    </citation>
    <scope>NUCLEOTIDE SEQUENCE [LARGE SCALE GENOMIC DNA]</scope>
    <source>
        <strain evidence="2">K833</strain>
    </source>
</reference>
<evidence type="ECO:0000313" key="3">
    <source>
        <dbReference type="Proteomes" id="UP000036367"/>
    </source>
</evidence>
<comment type="caution">
    <text evidence="2">The sequence shown here is derived from an EMBL/GenBank/DDBJ whole genome shotgun (WGS) entry which is preliminary data.</text>
</comment>
<accession>A0A0J1BA52</accession>
<sequence length="144" mass="15117">MLPPPGPPKSLPFKMSSPMKSIVYVVAALAAVGIMVAISATPDQAPEVETATAAAVVATPEVMAEAGTMTLEVPEMHCQFACFPRVQETLEKNEAVSEVALVDQPDPNTLTVKKVVVKYDAGFDVTSALAALQKEGFSSAQKVQ</sequence>
<organism evidence="2 3">
    <name type="scientific">Rhodopirellula islandica</name>
    <dbReference type="NCBI Taxonomy" id="595434"/>
    <lineage>
        <taxon>Bacteria</taxon>
        <taxon>Pseudomonadati</taxon>
        <taxon>Planctomycetota</taxon>
        <taxon>Planctomycetia</taxon>
        <taxon>Pirellulales</taxon>
        <taxon>Pirellulaceae</taxon>
        <taxon>Rhodopirellula</taxon>
    </lineage>
</organism>
<keyword evidence="1" id="KW-0472">Membrane</keyword>